<dbReference type="CDD" id="cd00321">
    <property type="entry name" value="SO_family_Moco"/>
    <property type="match status" value="1"/>
</dbReference>
<feature type="transmembrane region" description="Helical" evidence="1">
    <location>
        <begin position="65"/>
        <end position="86"/>
    </location>
</feature>
<evidence type="ECO:0000256" key="1">
    <source>
        <dbReference type="SAM" id="Phobius"/>
    </source>
</evidence>
<organism evidence="3 4">
    <name type="scientific">Aeromicrobium halocynthiae</name>
    <dbReference type="NCBI Taxonomy" id="560557"/>
    <lineage>
        <taxon>Bacteria</taxon>
        <taxon>Bacillati</taxon>
        <taxon>Actinomycetota</taxon>
        <taxon>Actinomycetes</taxon>
        <taxon>Propionibacteriales</taxon>
        <taxon>Nocardioidaceae</taxon>
        <taxon>Aeromicrobium</taxon>
    </lineage>
</organism>
<protein>
    <submittedName>
        <fullName evidence="3">Molybdopterin-dependent oxidoreductase</fullName>
    </submittedName>
</protein>
<feature type="transmembrane region" description="Helical" evidence="1">
    <location>
        <begin position="25"/>
        <end position="45"/>
    </location>
</feature>
<keyword evidence="4" id="KW-1185">Reference proteome</keyword>
<dbReference type="SUPFAM" id="SSF56524">
    <property type="entry name" value="Oxidoreductase molybdopterin-binding domain"/>
    <property type="match status" value="1"/>
</dbReference>
<feature type="transmembrane region" description="Helical" evidence="1">
    <location>
        <begin position="107"/>
        <end position="131"/>
    </location>
</feature>
<dbReference type="PANTHER" id="PTHR43032">
    <property type="entry name" value="PROTEIN-METHIONINE-SULFOXIDE REDUCTASE"/>
    <property type="match status" value="1"/>
</dbReference>
<feature type="transmembrane region" description="Helical" evidence="1">
    <location>
        <begin position="143"/>
        <end position="162"/>
    </location>
</feature>
<dbReference type="EMBL" id="BAAAPY010000013">
    <property type="protein sequence ID" value="GAA2084751.1"/>
    <property type="molecule type" value="Genomic_DNA"/>
</dbReference>
<dbReference type="InterPro" id="IPR036374">
    <property type="entry name" value="OxRdtase_Mopterin-bd_sf"/>
</dbReference>
<name>A0ABP5HTG7_9ACTN</name>
<gene>
    <name evidence="3" type="ORF">GCM10009821_27730</name>
</gene>
<keyword evidence="1" id="KW-0472">Membrane</keyword>
<keyword evidence="1" id="KW-0812">Transmembrane</keyword>
<dbReference type="Gene3D" id="3.90.420.10">
    <property type="entry name" value="Oxidoreductase, molybdopterin-binding domain"/>
    <property type="match status" value="1"/>
</dbReference>
<proteinExistence type="predicted"/>
<evidence type="ECO:0000313" key="3">
    <source>
        <dbReference type="EMBL" id="GAA2084751.1"/>
    </source>
</evidence>
<reference evidence="4" key="1">
    <citation type="journal article" date="2019" name="Int. J. Syst. Evol. Microbiol.">
        <title>The Global Catalogue of Microorganisms (GCM) 10K type strain sequencing project: providing services to taxonomists for standard genome sequencing and annotation.</title>
        <authorList>
            <consortium name="The Broad Institute Genomics Platform"/>
            <consortium name="The Broad Institute Genome Sequencing Center for Infectious Disease"/>
            <person name="Wu L."/>
            <person name="Ma J."/>
        </authorList>
    </citation>
    <scope>NUCLEOTIDE SEQUENCE [LARGE SCALE GENOMIC DNA]</scope>
    <source>
        <strain evidence="4">JCM 15749</strain>
    </source>
</reference>
<evidence type="ECO:0000259" key="2">
    <source>
        <dbReference type="Pfam" id="PF00174"/>
    </source>
</evidence>
<evidence type="ECO:0000313" key="4">
    <source>
        <dbReference type="Proteomes" id="UP001501480"/>
    </source>
</evidence>
<dbReference type="RefSeq" id="WP_425546072.1">
    <property type="nucleotide sequence ID" value="NZ_BAAAPY010000013.1"/>
</dbReference>
<comment type="caution">
    <text evidence="3">The sequence shown here is derived from an EMBL/GenBank/DDBJ whole genome shotgun (WGS) entry which is preliminary data.</text>
</comment>
<dbReference type="Proteomes" id="UP001501480">
    <property type="component" value="Unassembled WGS sequence"/>
</dbReference>
<sequence length="376" mass="40565">MCPVRLPRVEDIESRLTGPRTASRLGLWLGAAFGICFLTGIWSHLQQDTPGWLTVPTSPASLYRVTQGLHVATGVATIPLLLAKLWSVFPRLLARPPRGARRLLLHVLERGSIAVLVASAIFMLVSGSLNVVQWYPWEFSFRATHYAVAWVATGSLVLHVAVKLPVIREALAGPEPSSDGLGRRTVVTATLAASVATTVLTVGQSVTPLRRVSVLGVRDGEGPQDLPVNRTAREADAVGPALDPEWRLTVAHAGEERSFGRDDLLALPQAQERLPIACVEGWSRSADWSGVRVRDLLELVGAPSGVDVRVESLQRRGAFATSVLPAQFCADPRTLLALGLNGTTLALDHGYPCRIIAPNRPGVLQTKWVTRLETLA</sequence>
<keyword evidence="1" id="KW-1133">Transmembrane helix</keyword>
<accession>A0ABP5HTG7</accession>
<feature type="domain" description="Oxidoreductase molybdopterin-binding" evidence="2">
    <location>
        <begin position="244"/>
        <end position="374"/>
    </location>
</feature>
<dbReference type="PANTHER" id="PTHR43032:SF2">
    <property type="entry name" value="BLL0505 PROTEIN"/>
    <property type="match status" value="1"/>
</dbReference>
<dbReference type="Pfam" id="PF00174">
    <property type="entry name" value="Oxidored_molyb"/>
    <property type="match status" value="1"/>
</dbReference>
<dbReference type="InterPro" id="IPR000572">
    <property type="entry name" value="OxRdtase_Mopterin-bd_dom"/>
</dbReference>